<keyword evidence="3" id="KW-1185">Reference proteome</keyword>
<protein>
    <recommendedName>
        <fullName evidence="4">DUF4148 domain-containing protein</fullName>
    </recommendedName>
</protein>
<dbReference type="Proteomes" id="UP001652564">
    <property type="component" value="Unassembled WGS sequence"/>
</dbReference>
<organism evidence="2 3">
    <name type="scientific">Albidovulum litorale</name>
    <dbReference type="NCBI Taxonomy" id="2984134"/>
    <lineage>
        <taxon>Bacteria</taxon>
        <taxon>Pseudomonadati</taxon>
        <taxon>Pseudomonadota</taxon>
        <taxon>Alphaproteobacteria</taxon>
        <taxon>Rhodobacterales</taxon>
        <taxon>Paracoccaceae</taxon>
        <taxon>Albidovulum</taxon>
    </lineage>
</organism>
<evidence type="ECO:0000313" key="2">
    <source>
        <dbReference type="EMBL" id="MCV2872327.1"/>
    </source>
</evidence>
<dbReference type="RefSeq" id="WP_263739511.1">
    <property type="nucleotide sequence ID" value="NZ_JAOWKZ010000002.1"/>
</dbReference>
<dbReference type="EMBL" id="JAOWKZ010000002">
    <property type="protein sequence ID" value="MCV2872327.1"/>
    <property type="molecule type" value="Genomic_DNA"/>
</dbReference>
<proteinExistence type="predicted"/>
<evidence type="ECO:0008006" key="4">
    <source>
        <dbReference type="Google" id="ProtNLM"/>
    </source>
</evidence>
<name>A0ABT2ZMG5_9RHOB</name>
<accession>A0ABT2ZMG5</accession>
<evidence type="ECO:0000256" key="1">
    <source>
        <dbReference type="SAM" id="SignalP"/>
    </source>
</evidence>
<sequence>MIAKVTLSALALALAAPAFAATQLERSAGVEPGVYTQAQIGEIASADEANEAARLKAFYADGGNTVSRADFTATVATERGGFSKGSDR</sequence>
<gene>
    <name evidence="2" type="ORF">OEZ71_08470</name>
</gene>
<comment type="caution">
    <text evidence="2">The sequence shown here is derived from an EMBL/GenBank/DDBJ whole genome shotgun (WGS) entry which is preliminary data.</text>
</comment>
<feature type="chain" id="PRO_5045760134" description="DUF4148 domain-containing protein" evidence="1">
    <location>
        <begin position="21"/>
        <end position="88"/>
    </location>
</feature>
<feature type="signal peptide" evidence="1">
    <location>
        <begin position="1"/>
        <end position="20"/>
    </location>
</feature>
<evidence type="ECO:0000313" key="3">
    <source>
        <dbReference type="Proteomes" id="UP001652564"/>
    </source>
</evidence>
<reference evidence="2 3" key="1">
    <citation type="submission" date="2022-10" db="EMBL/GenBank/DDBJ databases">
        <title>Defluviimonas sp. nov., isolated from ocean surface sediments.</title>
        <authorList>
            <person name="He W."/>
            <person name="Wang L."/>
            <person name="Zhang D.-F."/>
        </authorList>
    </citation>
    <scope>NUCLEOTIDE SEQUENCE [LARGE SCALE GENOMIC DNA]</scope>
    <source>
        <strain evidence="2 3">WL0050</strain>
    </source>
</reference>
<keyword evidence="1" id="KW-0732">Signal</keyword>